<feature type="compositionally biased region" description="Basic and acidic residues" evidence="6">
    <location>
        <begin position="140"/>
        <end position="152"/>
    </location>
</feature>
<keyword evidence="1 5" id="KW-0479">Metal-binding</keyword>
<dbReference type="InterPro" id="IPR013087">
    <property type="entry name" value="Znf_C2H2_type"/>
</dbReference>
<dbReference type="PROSITE" id="PS50023">
    <property type="entry name" value="LIM_DOMAIN_2"/>
    <property type="match status" value="4"/>
</dbReference>
<organism evidence="8 9">
    <name type="scientific">Lichtheimia corymbifera JMRC:FSU:9682</name>
    <dbReference type="NCBI Taxonomy" id="1263082"/>
    <lineage>
        <taxon>Eukaryota</taxon>
        <taxon>Fungi</taxon>
        <taxon>Fungi incertae sedis</taxon>
        <taxon>Mucoromycota</taxon>
        <taxon>Mucoromycotina</taxon>
        <taxon>Mucoromycetes</taxon>
        <taxon>Mucorales</taxon>
        <taxon>Lichtheimiaceae</taxon>
        <taxon>Lichtheimia</taxon>
    </lineage>
</organism>
<comment type="caution">
    <text evidence="8">The sequence shown here is derived from an EMBL/GenBank/DDBJ whole genome shotgun (WGS) entry which is preliminary data.</text>
</comment>
<dbReference type="SMART" id="SM00132">
    <property type="entry name" value="LIM"/>
    <property type="match status" value="4"/>
</dbReference>
<feature type="compositionally biased region" description="Low complexity" evidence="6">
    <location>
        <begin position="63"/>
        <end position="84"/>
    </location>
</feature>
<evidence type="ECO:0000313" key="8">
    <source>
        <dbReference type="EMBL" id="CDH54913.1"/>
    </source>
</evidence>
<dbReference type="PANTHER" id="PTHR24207:SF2">
    <property type="entry name" value="ZYX102 PROTEIN"/>
    <property type="match status" value="1"/>
</dbReference>
<reference evidence="8" key="1">
    <citation type="submission" date="2013-08" db="EMBL/GenBank/DDBJ databases">
        <title>Gene expansion shapes genome architecture in the human pathogen Lichtheimia corymbifera: an evolutionary genomics analysis in the ancient terrestrial Mucorales (Mucoromycotina).</title>
        <authorList>
            <person name="Schwartze V.U."/>
            <person name="Winter S."/>
            <person name="Shelest E."/>
            <person name="Marcet-Houben M."/>
            <person name="Horn F."/>
            <person name="Wehner S."/>
            <person name="Hoffmann K."/>
            <person name="Riege K."/>
            <person name="Sammeth M."/>
            <person name="Nowrousian M."/>
            <person name="Valiante V."/>
            <person name="Linde J."/>
            <person name="Jacobsen I.D."/>
            <person name="Marz M."/>
            <person name="Brakhage A.A."/>
            <person name="Gabaldon T."/>
            <person name="Bocker S."/>
            <person name="Voigt K."/>
        </authorList>
    </citation>
    <scope>NUCLEOTIDE SEQUENCE [LARGE SCALE GENOMIC DNA]</scope>
    <source>
        <strain evidence="8">FSU 9682</strain>
    </source>
</reference>
<dbReference type="Gene3D" id="2.10.110.10">
    <property type="entry name" value="Cysteine Rich Protein"/>
    <property type="match status" value="4"/>
</dbReference>
<dbReference type="EMBL" id="CBTN010000026">
    <property type="protein sequence ID" value="CDH54913.1"/>
    <property type="molecule type" value="Genomic_DNA"/>
</dbReference>
<proteinExistence type="predicted"/>
<feature type="domain" description="LIM zinc-binding" evidence="7">
    <location>
        <begin position="460"/>
        <end position="518"/>
    </location>
</feature>
<dbReference type="VEuPathDB" id="FungiDB:LCOR_06123.1"/>
<feature type="domain" description="LIM zinc-binding" evidence="7">
    <location>
        <begin position="271"/>
        <end position="333"/>
    </location>
</feature>
<dbReference type="PROSITE" id="PS00028">
    <property type="entry name" value="ZINC_FINGER_C2H2_1"/>
    <property type="match status" value="1"/>
</dbReference>
<dbReference type="SUPFAM" id="SSF57716">
    <property type="entry name" value="Glucocorticoid receptor-like (DNA-binding domain)"/>
    <property type="match status" value="3"/>
</dbReference>
<dbReference type="AlphaFoldDB" id="A0A068RXP2"/>
<name>A0A068RXP2_9FUNG</name>
<dbReference type="PANTHER" id="PTHR24207">
    <property type="entry name" value="ZYX102 PROTEIN"/>
    <property type="match status" value="1"/>
</dbReference>
<dbReference type="OrthoDB" id="1112565at2759"/>
<dbReference type="CDD" id="cd08368">
    <property type="entry name" value="LIM"/>
    <property type="match status" value="3"/>
</dbReference>
<evidence type="ECO:0000256" key="6">
    <source>
        <dbReference type="SAM" id="MobiDB-lite"/>
    </source>
</evidence>
<evidence type="ECO:0000259" key="7">
    <source>
        <dbReference type="PROSITE" id="PS50023"/>
    </source>
</evidence>
<dbReference type="STRING" id="1263082.A0A068RXP2"/>
<evidence type="ECO:0000256" key="1">
    <source>
        <dbReference type="ARBA" id="ARBA00022723"/>
    </source>
</evidence>
<evidence type="ECO:0000256" key="5">
    <source>
        <dbReference type="PROSITE-ProRule" id="PRU00125"/>
    </source>
</evidence>
<evidence type="ECO:0000256" key="4">
    <source>
        <dbReference type="ARBA" id="ARBA00023038"/>
    </source>
</evidence>
<evidence type="ECO:0000256" key="2">
    <source>
        <dbReference type="ARBA" id="ARBA00022737"/>
    </source>
</evidence>
<feature type="compositionally biased region" description="Gly residues" evidence="6">
    <location>
        <begin position="224"/>
        <end position="237"/>
    </location>
</feature>
<gene>
    <name evidence="8" type="ORF">LCOR_06123.1</name>
</gene>
<dbReference type="GO" id="GO:0046872">
    <property type="term" value="F:metal ion binding"/>
    <property type="evidence" value="ECO:0007669"/>
    <property type="project" value="UniProtKB-KW"/>
</dbReference>
<dbReference type="PROSITE" id="PS00478">
    <property type="entry name" value="LIM_DOMAIN_1"/>
    <property type="match status" value="2"/>
</dbReference>
<feature type="compositionally biased region" description="Low complexity" evidence="6">
    <location>
        <begin position="114"/>
        <end position="134"/>
    </location>
</feature>
<feature type="domain" description="LIM zinc-binding" evidence="7">
    <location>
        <begin position="334"/>
        <end position="395"/>
    </location>
</feature>
<keyword evidence="2" id="KW-0677">Repeat</keyword>
<feature type="domain" description="LIM zinc-binding" evidence="7">
    <location>
        <begin position="396"/>
        <end position="459"/>
    </location>
</feature>
<dbReference type="Pfam" id="PF00412">
    <property type="entry name" value="LIM"/>
    <property type="match status" value="4"/>
</dbReference>
<protein>
    <submittedName>
        <fullName evidence="8">Protein pxl-isoform a</fullName>
    </submittedName>
</protein>
<evidence type="ECO:0000313" key="9">
    <source>
        <dbReference type="Proteomes" id="UP000027586"/>
    </source>
</evidence>
<evidence type="ECO:0000256" key="3">
    <source>
        <dbReference type="ARBA" id="ARBA00022833"/>
    </source>
</evidence>
<dbReference type="Proteomes" id="UP000027586">
    <property type="component" value="Unassembled WGS sequence"/>
</dbReference>
<accession>A0A068RXP2</accession>
<keyword evidence="3 5" id="KW-0862">Zinc</keyword>
<keyword evidence="4 5" id="KW-0440">LIM domain</keyword>
<dbReference type="InterPro" id="IPR001781">
    <property type="entry name" value="Znf_LIM"/>
</dbReference>
<keyword evidence="9" id="KW-1185">Reference proteome</keyword>
<sequence length="533" mass="60642">MSSRVMASSDRISQILPTVKCSDCGEDVQIRKLGEHVCSNMPAVPPLPMLPLRQDKGMNRMAPSSKSPTSSSASGSPLASPKGSQHSYDRNYHPEPVTPPYYGMAPDRRRPSLRDQQQQQQQQQQQSYRGYGSSSPPPPLREDSLRSDDDPYYRSSPKTPTFKYSDQYPRPYPSNSTSPAPPSSNDRGIGGSPRTAYAPRNDYDYDRGYSPLDKYSNGSSDRLGNGGGGGGGVSGGNGSLDTLMADLMSSLGSDIHDTDRRPSASSRHASDTCAACGDEFDYRDDVVNHHNQYYHKACFNCQMCRATFDRSRPCYEHNGKLYCERDYNVVKKRIVCSGCDRPITSNVNAIKVMGRYYHPGHVKCYHCYEPLDERTGYKEHQGHLYCRSDFKSLFLPMCRACNRPVEREAVSAMDGKLQGKWHLECFGCHICHEEFPDNTFYVFENAPYCKRHYHQLNNSLCRTCDDPIEGPCAQTIEGWRFHPECFRCNVCRCAITDVYYMFERRIYCETHIRQLQRQRNIRAEKRRTQFGRI</sequence>
<feature type="region of interest" description="Disordered" evidence="6">
    <location>
        <begin position="39"/>
        <end position="237"/>
    </location>
</feature>